<keyword evidence="2" id="KW-0732">Signal</keyword>
<evidence type="ECO:0000256" key="1">
    <source>
        <dbReference type="ARBA" id="ARBA00023157"/>
    </source>
</evidence>
<dbReference type="GO" id="GO:0004252">
    <property type="term" value="F:serine-type endopeptidase activity"/>
    <property type="evidence" value="ECO:0007669"/>
    <property type="project" value="InterPro"/>
</dbReference>
<feature type="domain" description="Peptidase S1" evidence="3">
    <location>
        <begin position="41"/>
        <end position="135"/>
    </location>
</feature>
<dbReference type="AlphaFoldDB" id="A0A914EAT0"/>
<dbReference type="PANTHER" id="PTHR24252:SF7">
    <property type="entry name" value="HYALIN"/>
    <property type="match status" value="1"/>
</dbReference>
<feature type="chain" id="PRO_5037815108" evidence="2">
    <location>
        <begin position="20"/>
        <end position="135"/>
    </location>
</feature>
<evidence type="ECO:0000313" key="5">
    <source>
        <dbReference type="WBParaSite" id="ACRNAN_scaffold6516.g21868.t1"/>
    </source>
</evidence>
<organism evidence="4 5">
    <name type="scientific">Acrobeloides nanus</name>
    <dbReference type="NCBI Taxonomy" id="290746"/>
    <lineage>
        <taxon>Eukaryota</taxon>
        <taxon>Metazoa</taxon>
        <taxon>Ecdysozoa</taxon>
        <taxon>Nematoda</taxon>
        <taxon>Chromadorea</taxon>
        <taxon>Rhabditida</taxon>
        <taxon>Tylenchina</taxon>
        <taxon>Cephalobomorpha</taxon>
        <taxon>Cephaloboidea</taxon>
        <taxon>Cephalobidae</taxon>
        <taxon>Acrobeloides</taxon>
    </lineage>
</organism>
<protein>
    <submittedName>
        <fullName evidence="5">Peptidase S1 domain-containing protein</fullName>
    </submittedName>
</protein>
<dbReference type="InterPro" id="IPR001254">
    <property type="entry name" value="Trypsin_dom"/>
</dbReference>
<evidence type="ECO:0000259" key="3">
    <source>
        <dbReference type="PROSITE" id="PS50240"/>
    </source>
</evidence>
<name>A0A914EAT0_9BILA</name>
<dbReference type="Proteomes" id="UP000887540">
    <property type="component" value="Unplaced"/>
</dbReference>
<dbReference type="WBParaSite" id="ACRNAN_scaffold6516.g21868.t1">
    <property type="protein sequence ID" value="ACRNAN_scaffold6516.g21868.t1"/>
    <property type="gene ID" value="ACRNAN_scaffold6516.g21868"/>
</dbReference>
<dbReference type="Pfam" id="PF00089">
    <property type="entry name" value="Trypsin"/>
    <property type="match status" value="1"/>
</dbReference>
<keyword evidence="1" id="KW-1015">Disulfide bond</keyword>
<evidence type="ECO:0000313" key="4">
    <source>
        <dbReference type="Proteomes" id="UP000887540"/>
    </source>
</evidence>
<accession>A0A914EAT0</accession>
<dbReference type="InterPro" id="IPR009003">
    <property type="entry name" value="Peptidase_S1_PA"/>
</dbReference>
<feature type="signal peptide" evidence="2">
    <location>
        <begin position="1"/>
        <end position="19"/>
    </location>
</feature>
<dbReference type="PROSITE" id="PS50240">
    <property type="entry name" value="TRYPSIN_DOM"/>
    <property type="match status" value="1"/>
</dbReference>
<sequence>MRSTITISLILLFCPFVTGFICGIRGNGTVNGYFEKPSNDIYGGCYTIPGEYPWQALLWLTYNDGHQFICGATLISDEFLLTSASCVTNATQIQVKLGIVDQMKGTPYNVFKVTIHPEYNSSYFLNNIAVIQARL</sequence>
<keyword evidence="4" id="KW-1185">Reference proteome</keyword>
<dbReference type="SUPFAM" id="SSF50494">
    <property type="entry name" value="Trypsin-like serine proteases"/>
    <property type="match status" value="1"/>
</dbReference>
<reference evidence="5" key="1">
    <citation type="submission" date="2022-11" db="UniProtKB">
        <authorList>
            <consortium name="WormBaseParasite"/>
        </authorList>
    </citation>
    <scope>IDENTIFICATION</scope>
</reference>
<evidence type="ECO:0000256" key="2">
    <source>
        <dbReference type="SAM" id="SignalP"/>
    </source>
</evidence>
<dbReference type="GO" id="GO:0006508">
    <property type="term" value="P:proteolysis"/>
    <property type="evidence" value="ECO:0007669"/>
    <property type="project" value="InterPro"/>
</dbReference>
<dbReference type="PANTHER" id="PTHR24252">
    <property type="entry name" value="ACROSIN-RELATED"/>
    <property type="match status" value="1"/>
</dbReference>
<proteinExistence type="predicted"/>
<dbReference type="Gene3D" id="2.40.10.10">
    <property type="entry name" value="Trypsin-like serine proteases"/>
    <property type="match status" value="1"/>
</dbReference>
<dbReference type="InterPro" id="IPR043504">
    <property type="entry name" value="Peptidase_S1_PA_chymotrypsin"/>
</dbReference>